<proteinExistence type="inferred from homology"/>
<feature type="transmembrane region" description="Helical" evidence="6">
    <location>
        <begin position="45"/>
        <end position="66"/>
    </location>
</feature>
<feature type="transmembrane region" description="Helical" evidence="6">
    <location>
        <begin position="87"/>
        <end position="106"/>
    </location>
</feature>
<evidence type="ECO:0000256" key="6">
    <source>
        <dbReference type="SAM" id="Phobius"/>
    </source>
</evidence>
<dbReference type="GO" id="GO:0000271">
    <property type="term" value="P:polysaccharide biosynthetic process"/>
    <property type="evidence" value="ECO:0007669"/>
    <property type="project" value="InterPro"/>
</dbReference>
<keyword evidence="3 6" id="KW-0812">Transmembrane</keyword>
<evidence type="ECO:0000313" key="9">
    <source>
        <dbReference type="Proteomes" id="UP000198281"/>
    </source>
</evidence>
<feature type="transmembrane region" description="Helical" evidence="6">
    <location>
        <begin position="112"/>
        <end position="131"/>
    </location>
</feature>
<evidence type="ECO:0000256" key="2">
    <source>
        <dbReference type="ARBA" id="ARBA00009399"/>
    </source>
</evidence>
<sequence length="138" mass="15262">MNGISGRFAHHRELLGQLVRYGISGGLASLVHLGLYWGLAELAHVAPLVSNVLGFICALIVGYVIHSHWSFRGHGRRGNLARTGGRFVAVNLVGLALNSLWVWLLVERLGGPTWWPMPLMVTATPLAVFWLNRKWVFA</sequence>
<keyword evidence="4 6" id="KW-1133">Transmembrane helix</keyword>
<dbReference type="PANTHER" id="PTHR38459:SF1">
    <property type="entry name" value="PROPHAGE BACTOPRENOL-LINKED GLUCOSE TRANSLOCASE HOMOLOG"/>
    <property type="match status" value="1"/>
</dbReference>
<evidence type="ECO:0000313" key="8">
    <source>
        <dbReference type="EMBL" id="SNS60130.1"/>
    </source>
</evidence>
<dbReference type="PANTHER" id="PTHR38459">
    <property type="entry name" value="PROPHAGE BACTOPRENOL-LINKED GLUCOSE TRANSLOCASE HOMOLOG"/>
    <property type="match status" value="1"/>
</dbReference>
<feature type="transmembrane region" description="Helical" evidence="6">
    <location>
        <begin position="21"/>
        <end position="39"/>
    </location>
</feature>
<evidence type="ECO:0000256" key="3">
    <source>
        <dbReference type="ARBA" id="ARBA00022692"/>
    </source>
</evidence>
<comment type="subcellular location">
    <subcellularLocation>
        <location evidence="1">Membrane</location>
        <topology evidence="1">Multi-pass membrane protein</topology>
    </subcellularLocation>
</comment>
<accession>A0A239FTK4</accession>
<keyword evidence="5 6" id="KW-0472">Membrane</keyword>
<dbReference type="AlphaFoldDB" id="A0A239FTK4"/>
<dbReference type="InterPro" id="IPR051401">
    <property type="entry name" value="GtrA_CellWall_Glycosyl"/>
</dbReference>
<dbReference type="OrthoDB" id="8454931at2"/>
<reference evidence="9" key="1">
    <citation type="submission" date="2017-06" db="EMBL/GenBank/DDBJ databases">
        <authorList>
            <person name="Varghese N."/>
            <person name="Submissions S."/>
        </authorList>
    </citation>
    <scope>NUCLEOTIDE SEQUENCE [LARGE SCALE GENOMIC DNA]</scope>
    <source>
        <strain evidence="9">LNB2</strain>
    </source>
</reference>
<name>A0A239FTK4_9SPHN</name>
<gene>
    <name evidence="8" type="ORF">SAMN06295912_11032</name>
</gene>
<evidence type="ECO:0000256" key="5">
    <source>
        <dbReference type="ARBA" id="ARBA00023136"/>
    </source>
</evidence>
<dbReference type="GO" id="GO:0005886">
    <property type="term" value="C:plasma membrane"/>
    <property type="evidence" value="ECO:0007669"/>
    <property type="project" value="TreeGrafter"/>
</dbReference>
<protein>
    <submittedName>
        <fullName evidence="8">Putative flippase GtrA (Transmembrane translocase of bactoprenol-linked glucose)</fullName>
    </submittedName>
</protein>
<dbReference type="InterPro" id="IPR007267">
    <property type="entry name" value="GtrA_DPMS_TM"/>
</dbReference>
<evidence type="ECO:0000259" key="7">
    <source>
        <dbReference type="Pfam" id="PF04138"/>
    </source>
</evidence>
<dbReference type="EMBL" id="FZOS01000010">
    <property type="protein sequence ID" value="SNS60130.1"/>
    <property type="molecule type" value="Genomic_DNA"/>
</dbReference>
<dbReference type="RefSeq" id="WP_089219639.1">
    <property type="nucleotide sequence ID" value="NZ_FZOS01000010.1"/>
</dbReference>
<feature type="domain" description="GtrA/DPMS transmembrane" evidence="7">
    <location>
        <begin position="20"/>
        <end position="137"/>
    </location>
</feature>
<dbReference type="Pfam" id="PF04138">
    <property type="entry name" value="GtrA_DPMS_TM"/>
    <property type="match status" value="1"/>
</dbReference>
<organism evidence="8 9">
    <name type="scientific">Edaphosphingomonas laterariae</name>
    <dbReference type="NCBI Taxonomy" id="861865"/>
    <lineage>
        <taxon>Bacteria</taxon>
        <taxon>Pseudomonadati</taxon>
        <taxon>Pseudomonadota</taxon>
        <taxon>Alphaproteobacteria</taxon>
        <taxon>Sphingomonadales</taxon>
        <taxon>Rhizorhabdaceae</taxon>
        <taxon>Edaphosphingomonas</taxon>
    </lineage>
</organism>
<evidence type="ECO:0000256" key="4">
    <source>
        <dbReference type="ARBA" id="ARBA00022989"/>
    </source>
</evidence>
<dbReference type="Proteomes" id="UP000198281">
    <property type="component" value="Unassembled WGS sequence"/>
</dbReference>
<evidence type="ECO:0000256" key="1">
    <source>
        <dbReference type="ARBA" id="ARBA00004141"/>
    </source>
</evidence>
<comment type="similarity">
    <text evidence="2">Belongs to the GtrA family.</text>
</comment>
<keyword evidence="9" id="KW-1185">Reference proteome</keyword>